<reference evidence="2" key="1">
    <citation type="journal article" date="2021" name="PeerJ">
        <title>Extensive microbial diversity within the chicken gut microbiome revealed by metagenomics and culture.</title>
        <authorList>
            <person name="Gilroy R."/>
            <person name="Ravi A."/>
            <person name="Getino M."/>
            <person name="Pursley I."/>
            <person name="Horton D.L."/>
            <person name="Alikhan N.F."/>
            <person name="Baker D."/>
            <person name="Gharbi K."/>
            <person name="Hall N."/>
            <person name="Watson M."/>
            <person name="Adriaenssens E.M."/>
            <person name="Foster-Nyarko E."/>
            <person name="Jarju S."/>
            <person name="Secka A."/>
            <person name="Antonio M."/>
            <person name="Oren A."/>
            <person name="Chaudhuri R.R."/>
            <person name="La Ragione R."/>
            <person name="Hildebrand F."/>
            <person name="Pallen M.J."/>
        </authorList>
    </citation>
    <scope>NUCLEOTIDE SEQUENCE</scope>
    <source>
        <strain evidence="2">378</strain>
    </source>
</reference>
<protein>
    <submittedName>
        <fullName evidence="2">Uncharacterized protein</fullName>
    </submittedName>
</protein>
<dbReference type="EMBL" id="JAHLFE010000147">
    <property type="protein sequence ID" value="MBU3844648.1"/>
    <property type="molecule type" value="Genomic_DNA"/>
</dbReference>
<dbReference type="Gene3D" id="3.40.50.300">
    <property type="entry name" value="P-loop containing nucleotide triphosphate hydrolases"/>
    <property type="match status" value="1"/>
</dbReference>
<feature type="region of interest" description="Disordered" evidence="1">
    <location>
        <begin position="1"/>
        <end position="24"/>
    </location>
</feature>
<dbReference type="Proteomes" id="UP000733611">
    <property type="component" value="Unassembled WGS sequence"/>
</dbReference>
<reference evidence="2" key="2">
    <citation type="submission" date="2021-04" db="EMBL/GenBank/DDBJ databases">
        <authorList>
            <person name="Gilroy R."/>
        </authorList>
    </citation>
    <scope>NUCLEOTIDE SEQUENCE</scope>
    <source>
        <strain evidence="2">378</strain>
    </source>
</reference>
<evidence type="ECO:0000313" key="3">
    <source>
        <dbReference type="Proteomes" id="UP000733611"/>
    </source>
</evidence>
<evidence type="ECO:0000313" key="2">
    <source>
        <dbReference type="EMBL" id="MBU3844648.1"/>
    </source>
</evidence>
<evidence type="ECO:0000256" key="1">
    <source>
        <dbReference type="SAM" id="MobiDB-lite"/>
    </source>
</evidence>
<gene>
    <name evidence="2" type="ORF">H9847_07260</name>
</gene>
<dbReference type="InterPro" id="IPR027417">
    <property type="entry name" value="P-loop_NTPase"/>
</dbReference>
<dbReference type="SUPFAM" id="SSF52540">
    <property type="entry name" value="P-loop containing nucleoside triphosphate hydrolases"/>
    <property type="match status" value="1"/>
</dbReference>
<proteinExistence type="predicted"/>
<name>A0A948WZC7_9GAMM</name>
<accession>A0A948WZC7</accession>
<comment type="caution">
    <text evidence="2">The sequence shown here is derived from an EMBL/GenBank/DDBJ whole genome shotgun (WGS) entry which is preliminary data.</text>
</comment>
<dbReference type="AlphaFoldDB" id="A0A948WZC7"/>
<sequence length="879" mass="102231">MTASPDSDLSPRTPRVSQYEKMQQELTKRDRAAAIALAQLDNFIASDNIEPIERNITAAQRQEVARISKLPRERLWHDQYEAAQSQSPDTALPTHHAWHTLPPVFVPYGKYGEFIHPQLVFFLADLSSDDGTQLALRANFDQDAHFGGAIAEDEREYFDPWLYDPLLYPAKSPYVYTEEHSAQIEARLKDKNIDLYYYPQVLFDREPESLRARRVVYEEEQSALFKQHYGIDLPYTLRLWFCYHVRPSCFFRPEIIAALGLSERLFDRLWLYLSLHTGFSLLPQWTQQLRYYVLHGAWPTDPMPPEFNVDCSIPLQQFFLNHLGNIGRAVEDLFARWETLGPAVPYHHFGTHIPYFSTKIISGIFLRMRYDLALQRQVMWPEADARTAQFDPRYQLTNTGRKITKEMFYPVASYPSSPVPVWEVFRHLNRFSSFAYAPKDAFLPLPHESGSMRNAVLGIYEREARIRLLQEYYLLRECQFFRLIFNDILKTLQTPFRLWEKQLRQNSMNFKGTLPHNMWSRTHDEIFACVTWPAPSMLPLTGWSADNDLLLPDDGTKLLKETWRFYPHSLHIQDLATLIFRNSTNAQNWQWIFNRNEDLNVELFAVQWQQQSLSTALMSMIRGMAGPSFDPDAVPEQTYEQIRAKDRAMAALAIAQHKDGNFDRYLDQVRREGHINPEVTYDKVIIDAQNGRAYMLSREFIQISDIFHSARMFIVCGDVGSGKTVLCHCIANQLLKQLRDDQRMRSTMPKNGGQVVALTTLDELYRMRVFIYGEPYEERMARDKKFNRYMKAGLLMIDGLCDQMQALDLPQQKLFNEIMRYRAQEHLPVVITTPIAIGALHKSIGDTCFEAIKSFMVMATALLGASRREFLYVDGAMIS</sequence>
<organism evidence="2 3">
    <name type="scientific">Candidatus Anaerobiospirillum pullicola</name>
    <dbReference type="NCBI Taxonomy" id="2838451"/>
    <lineage>
        <taxon>Bacteria</taxon>
        <taxon>Pseudomonadati</taxon>
        <taxon>Pseudomonadota</taxon>
        <taxon>Gammaproteobacteria</taxon>
        <taxon>Aeromonadales</taxon>
        <taxon>Succinivibrionaceae</taxon>
        <taxon>Anaerobiospirillum</taxon>
    </lineage>
</organism>